<evidence type="ECO:0000313" key="5">
    <source>
        <dbReference type="EMBL" id="KAJ3698436.1"/>
    </source>
</evidence>
<reference evidence="5 6" key="1">
    <citation type="journal article" date="2022" name="Cell">
        <title>Repeat-based holocentromeres influence genome architecture and karyotype evolution.</title>
        <authorList>
            <person name="Hofstatter P.G."/>
            <person name="Thangavel G."/>
            <person name="Lux T."/>
            <person name="Neumann P."/>
            <person name="Vondrak T."/>
            <person name="Novak P."/>
            <person name="Zhang M."/>
            <person name="Costa L."/>
            <person name="Castellani M."/>
            <person name="Scott A."/>
            <person name="Toegelov H."/>
            <person name="Fuchs J."/>
            <person name="Mata-Sucre Y."/>
            <person name="Dias Y."/>
            <person name="Vanzela A.L.L."/>
            <person name="Huettel B."/>
            <person name="Almeida C.C.S."/>
            <person name="Simkova H."/>
            <person name="Souza G."/>
            <person name="Pedrosa-Harand A."/>
            <person name="Macas J."/>
            <person name="Mayer K.F.X."/>
            <person name="Houben A."/>
            <person name="Marques A."/>
        </authorList>
    </citation>
    <scope>NUCLEOTIDE SEQUENCE [LARGE SCALE GENOMIC DNA]</scope>
    <source>
        <strain evidence="5">RhyTen1mFocal</strain>
    </source>
</reference>
<dbReference type="GO" id="GO:0032259">
    <property type="term" value="P:methylation"/>
    <property type="evidence" value="ECO:0007669"/>
    <property type="project" value="UniProtKB-KW"/>
</dbReference>
<comment type="caution">
    <text evidence="5">The sequence shown here is derived from an EMBL/GenBank/DDBJ whole genome shotgun (WGS) entry which is preliminary data.</text>
</comment>
<dbReference type="Pfam" id="PF00891">
    <property type="entry name" value="Methyltransf_2"/>
    <property type="match status" value="1"/>
</dbReference>
<name>A0AAD5ZIJ6_9POAL</name>
<dbReference type="InterPro" id="IPR001077">
    <property type="entry name" value="COMT_C"/>
</dbReference>
<dbReference type="GO" id="GO:0008757">
    <property type="term" value="F:S-adenosylmethionine-dependent methyltransferase activity"/>
    <property type="evidence" value="ECO:0007669"/>
    <property type="project" value="UniProtKB-ARBA"/>
</dbReference>
<dbReference type="Gene3D" id="3.40.50.150">
    <property type="entry name" value="Vaccinia Virus protein VP39"/>
    <property type="match status" value="1"/>
</dbReference>
<dbReference type="AlphaFoldDB" id="A0AAD5ZIJ6"/>
<organism evidence="5 6">
    <name type="scientific">Rhynchospora tenuis</name>
    <dbReference type="NCBI Taxonomy" id="198213"/>
    <lineage>
        <taxon>Eukaryota</taxon>
        <taxon>Viridiplantae</taxon>
        <taxon>Streptophyta</taxon>
        <taxon>Embryophyta</taxon>
        <taxon>Tracheophyta</taxon>
        <taxon>Spermatophyta</taxon>
        <taxon>Magnoliopsida</taxon>
        <taxon>Liliopsida</taxon>
        <taxon>Poales</taxon>
        <taxon>Cyperaceae</taxon>
        <taxon>Cyperoideae</taxon>
        <taxon>Rhynchosporeae</taxon>
        <taxon>Rhynchospora</taxon>
    </lineage>
</organism>
<evidence type="ECO:0000256" key="3">
    <source>
        <dbReference type="ARBA" id="ARBA00022691"/>
    </source>
</evidence>
<sequence>MLGRLMALLVHQGVFGKSEDGYQLTPASELLLTDGSNLGAYVRLFTQSQSIKDWDRLSEVFKDNSNYTLFEKKHDGKKAWEILKEIPERGNMFNEAMASQSNLIMRGLVSKCSNIFDGLSSLVDVGGGTGTAVKIIAEAFPGLKCTLFDLPHVVEKALKSDSFDVIGGDMFEKIPPADAMFLKKVLHDWADEDCVRILKRCKEALESSKHGGKVIVVDIVIDFENNDTKATETSLLYDISMMSIHGSKERNKQEWHEIILGAGYSGYKIYPVQLGVNSVIELYP</sequence>
<keyword evidence="3" id="KW-0949">S-adenosyl-L-methionine</keyword>
<dbReference type="Gene3D" id="1.10.10.10">
    <property type="entry name" value="Winged helix-like DNA-binding domain superfamily/Winged helix DNA-binding domain"/>
    <property type="match status" value="1"/>
</dbReference>
<evidence type="ECO:0000313" key="6">
    <source>
        <dbReference type="Proteomes" id="UP001210211"/>
    </source>
</evidence>
<gene>
    <name evidence="5" type="ORF">LUZ61_002141</name>
</gene>
<keyword evidence="6" id="KW-1185">Reference proteome</keyword>
<keyword evidence="2" id="KW-0808">Transferase</keyword>
<dbReference type="GO" id="GO:0008171">
    <property type="term" value="F:O-methyltransferase activity"/>
    <property type="evidence" value="ECO:0007669"/>
    <property type="project" value="InterPro"/>
</dbReference>
<proteinExistence type="predicted"/>
<keyword evidence="1" id="KW-0489">Methyltransferase</keyword>
<feature type="domain" description="O-methyltransferase C-terminal" evidence="4">
    <location>
        <begin position="54"/>
        <end position="265"/>
    </location>
</feature>
<dbReference type="InterPro" id="IPR036388">
    <property type="entry name" value="WH-like_DNA-bd_sf"/>
</dbReference>
<dbReference type="InterPro" id="IPR016461">
    <property type="entry name" value="COMT-like"/>
</dbReference>
<dbReference type="EMBL" id="JAMRDG010000001">
    <property type="protein sequence ID" value="KAJ3698436.1"/>
    <property type="molecule type" value="Genomic_DNA"/>
</dbReference>
<protein>
    <recommendedName>
        <fullName evidence="4">O-methyltransferase C-terminal domain-containing protein</fullName>
    </recommendedName>
</protein>
<dbReference type="FunFam" id="3.40.50.150:FF:000057">
    <property type="entry name" value="O-methyltransferase ZRP4"/>
    <property type="match status" value="1"/>
</dbReference>
<dbReference type="InterPro" id="IPR029063">
    <property type="entry name" value="SAM-dependent_MTases_sf"/>
</dbReference>
<evidence type="ECO:0000256" key="1">
    <source>
        <dbReference type="ARBA" id="ARBA00022603"/>
    </source>
</evidence>
<dbReference type="PANTHER" id="PTHR11746">
    <property type="entry name" value="O-METHYLTRANSFERASE"/>
    <property type="match status" value="1"/>
</dbReference>
<dbReference type="SUPFAM" id="SSF53335">
    <property type="entry name" value="S-adenosyl-L-methionine-dependent methyltransferases"/>
    <property type="match status" value="1"/>
</dbReference>
<accession>A0AAD5ZIJ6</accession>
<evidence type="ECO:0000259" key="4">
    <source>
        <dbReference type="Pfam" id="PF00891"/>
    </source>
</evidence>
<evidence type="ECO:0000256" key="2">
    <source>
        <dbReference type="ARBA" id="ARBA00022679"/>
    </source>
</evidence>
<dbReference type="Proteomes" id="UP001210211">
    <property type="component" value="Unassembled WGS sequence"/>
</dbReference>
<dbReference type="PROSITE" id="PS51683">
    <property type="entry name" value="SAM_OMT_II"/>
    <property type="match status" value="1"/>
</dbReference>